<gene>
    <name evidence="1" type="ORF">PoB_000115500</name>
</gene>
<protein>
    <submittedName>
        <fullName evidence="1">Uncharacterized protein</fullName>
    </submittedName>
</protein>
<accession>A0AAV3XW62</accession>
<keyword evidence="2" id="KW-1185">Reference proteome</keyword>
<dbReference type="AlphaFoldDB" id="A0AAV3XW62"/>
<comment type="caution">
    <text evidence="1">The sequence shown here is derived from an EMBL/GenBank/DDBJ whole genome shotgun (WGS) entry which is preliminary data.</text>
</comment>
<evidence type="ECO:0000313" key="2">
    <source>
        <dbReference type="Proteomes" id="UP000735302"/>
    </source>
</evidence>
<organism evidence="1 2">
    <name type="scientific">Plakobranchus ocellatus</name>
    <dbReference type="NCBI Taxonomy" id="259542"/>
    <lineage>
        <taxon>Eukaryota</taxon>
        <taxon>Metazoa</taxon>
        <taxon>Spiralia</taxon>
        <taxon>Lophotrochozoa</taxon>
        <taxon>Mollusca</taxon>
        <taxon>Gastropoda</taxon>
        <taxon>Heterobranchia</taxon>
        <taxon>Euthyneura</taxon>
        <taxon>Panpulmonata</taxon>
        <taxon>Sacoglossa</taxon>
        <taxon>Placobranchoidea</taxon>
        <taxon>Plakobranchidae</taxon>
        <taxon>Plakobranchus</taxon>
    </lineage>
</organism>
<sequence length="175" mass="19855">MPCPSLLNNLRTRELGWWRHYCCSRYCDHIDCCSFFSSCSDEEKKIRKKSHPAVHSIEKFGKAEEPRDDDGEIIDGTALHSDVSTVINKPQKQQRTIVYPVLKWAFAMRNDKTQRQQQHEVGKPGGAAELADVYSVENKQNTKVWNADGNVHIKTDSSLNCMGAITQTSIDNNNT</sequence>
<proteinExistence type="predicted"/>
<reference evidence="1 2" key="1">
    <citation type="journal article" date="2021" name="Elife">
        <title>Chloroplast acquisition without the gene transfer in kleptoplastic sea slugs, Plakobranchus ocellatus.</title>
        <authorList>
            <person name="Maeda T."/>
            <person name="Takahashi S."/>
            <person name="Yoshida T."/>
            <person name="Shimamura S."/>
            <person name="Takaki Y."/>
            <person name="Nagai Y."/>
            <person name="Toyoda A."/>
            <person name="Suzuki Y."/>
            <person name="Arimoto A."/>
            <person name="Ishii H."/>
            <person name="Satoh N."/>
            <person name="Nishiyama T."/>
            <person name="Hasebe M."/>
            <person name="Maruyama T."/>
            <person name="Minagawa J."/>
            <person name="Obokata J."/>
            <person name="Shigenobu S."/>
        </authorList>
    </citation>
    <scope>NUCLEOTIDE SEQUENCE [LARGE SCALE GENOMIC DNA]</scope>
</reference>
<name>A0AAV3XW62_9GAST</name>
<dbReference type="EMBL" id="BLXT01000154">
    <property type="protein sequence ID" value="GFN74649.1"/>
    <property type="molecule type" value="Genomic_DNA"/>
</dbReference>
<dbReference type="Proteomes" id="UP000735302">
    <property type="component" value="Unassembled WGS sequence"/>
</dbReference>
<evidence type="ECO:0000313" key="1">
    <source>
        <dbReference type="EMBL" id="GFN74649.1"/>
    </source>
</evidence>